<keyword evidence="3" id="KW-1185">Reference proteome</keyword>
<feature type="region of interest" description="Disordered" evidence="1">
    <location>
        <begin position="28"/>
        <end position="63"/>
    </location>
</feature>
<evidence type="ECO:0000313" key="2">
    <source>
        <dbReference type="EMBL" id="KAF2684183.1"/>
    </source>
</evidence>
<protein>
    <submittedName>
        <fullName evidence="2">Uncharacterized protein</fullName>
    </submittedName>
</protein>
<dbReference type="Proteomes" id="UP000799291">
    <property type="component" value="Unassembled WGS sequence"/>
</dbReference>
<organism evidence="2 3">
    <name type="scientific">Lentithecium fluviatile CBS 122367</name>
    <dbReference type="NCBI Taxonomy" id="1168545"/>
    <lineage>
        <taxon>Eukaryota</taxon>
        <taxon>Fungi</taxon>
        <taxon>Dikarya</taxon>
        <taxon>Ascomycota</taxon>
        <taxon>Pezizomycotina</taxon>
        <taxon>Dothideomycetes</taxon>
        <taxon>Pleosporomycetidae</taxon>
        <taxon>Pleosporales</taxon>
        <taxon>Massarineae</taxon>
        <taxon>Lentitheciaceae</taxon>
        <taxon>Lentithecium</taxon>
    </lineage>
</organism>
<dbReference type="AlphaFoldDB" id="A0A6G1J1T6"/>
<name>A0A6G1J1T6_9PLEO</name>
<reference evidence="2" key="1">
    <citation type="journal article" date="2020" name="Stud. Mycol.">
        <title>101 Dothideomycetes genomes: a test case for predicting lifestyles and emergence of pathogens.</title>
        <authorList>
            <person name="Haridas S."/>
            <person name="Albert R."/>
            <person name="Binder M."/>
            <person name="Bloem J."/>
            <person name="Labutti K."/>
            <person name="Salamov A."/>
            <person name="Andreopoulos B."/>
            <person name="Baker S."/>
            <person name="Barry K."/>
            <person name="Bills G."/>
            <person name="Bluhm B."/>
            <person name="Cannon C."/>
            <person name="Castanera R."/>
            <person name="Culley D."/>
            <person name="Daum C."/>
            <person name="Ezra D."/>
            <person name="Gonzalez J."/>
            <person name="Henrissat B."/>
            <person name="Kuo A."/>
            <person name="Liang C."/>
            <person name="Lipzen A."/>
            <person name="Lutzoni F."/>
            <person name="Magnuson J."/>
            <person name="Mondo S."/>
            <person name="Nolan M."/>
            <person name="Ohm R."/>
            <person name="Pangilinan J."/>
            <person name="Park H.-J."/>
            <person name="Ramirez L."/>
            <person name="Alfaro M."/>
            <person name="Sun H."/>
            <person name="Tritt A."/>
            <person name="Yoshinaga Y."/>
            <person name="Zwiers L.-H."/>
            <person name="Turgeon B."/>
            <person name="Goodwin S."/>
            <person name="Spatafora J."/>
            <person name="Crous P."/>
            <person name="Grigoriev I."/>
        </authorList>
    </citation>
    <scope>NUCLEOTIDE SEQUENCE</scope>
    <source>
        <strain evidence="2">CBS 122367</strain>
    </source>
</reference>
<feature type="compositionally biased region" description="Polar residues" evidence="1">
    <location>
        <begin position="49"/>
        <end position="61"/>
    </location>
</feature>
<evidence type="ECO:0000256" key="1">
    <source>
        <dbReference type="SAM" id="MobiDB-lite"/>
    </source>
</evidence>
<proteinExistence type="predicted"/>
<sequence>MAYSLQYPTPFPYNHLVTTRKTNVPRRLKSTDFPRHGTVTYPANKAPASASQINSRPSHQPSLRVPTSKHFLSAYPIQSSSLDVPPTLPHLTPTIATTEGDGCAPCRSSAPKIRTTWAPRGAQTVGRNARSVTYTQYLGFHSHGIDILGWCGPRFLALRLEFRCWDGWMGCLGRVLGLIGLDWIEG</sequence>
<dbReference type="EMBL" id="MU005582">
    <property type="protein sequence ID" value="KAF2684183.1"/>
    <property type="molecule type" value="Genomic_DNA"/>
</dbReference>
<evidence type="ECO:0000313" key="3">
    <source>
        <dbReference type="Proteomes" id="UP000799291"/>
    </source>
</evidence>
<gene>
    <name evidence="2" type="ORF">K458DRAFT_418488</name>
</gene>
<accession>A0A6G1J1T6</accession>